<comment type="caution">
    <text evidence="3">The sequence shown here is derived from an EMBL/GenBank/DDBJ whole genome shotgun (WGS) entry which is preliminary data.</text>
</comment>
<accession>A0A839QWC8</accession>
<gene>
    <name evidence="3" type="ORF">FHX50_002245</name>
</gene>
<dbReference type="AlphaFoldDB" id="A0A839QWC8"/>
<reference evidence="3 4" key="1">
    <citation type="submission" date="2020-08" db="EMBL/GenBank/DDBJ databases">
        <title>Sequencing the genomes of 1000 actinobacteria strains.</title>
        <authorList>
            <person name="Klenk H.-P."/>
        </authorList>
    </citation>
    <scope>NUCLEOTIDE SEQUENCE [LARGE SCALE GENOMIC DNA]</scope>
    <source>
        <strain evidence="3 4">DSM 23040</strain>
    </source>
</reference>
<evidence type="ECO:0000256" key="2">
    <source>
        <dbReference type="SAM" id="SignalP"/>
    </source>
</evidence>
<protein>
    <submittedName>
        <fullName evidence="3">Uncharacterized protein</fullName>
    </submittedName>
</protein>
<dbReference type="PROSITE" id="PS51318">
    <property type="entry name" value="TAT"/>
    <property type="match status" value="1"/>
</dbReference>
<dbReference type="InterPro" id="IPR006311">
    <property type="entry name" value="TAT_signal"/>
</dbReference>
<keyword evidence="4" id="KW-1185">Reference proteome</keyword>
<feature type="compositionally biased region" description="Polar residues" evidence="1">
    <location>
        <begin position="272"/>
        <end position="283"/>
    </location>
</feature>
<feature type="chain" id="PRO_5032632836" evidence="2">
    <location>
        <begin position="43"/>
        <end position="291"/>
    </location>
</feature>
<feature type="signal peptide" evidence="2">
    <location>
        <begin position="1"/>
        <end position="42"/>
    </location>
</feature>
<evidence type="ECO:0000313" key="4">
    <source>
        <dbReference type="Proteomes" id="UP000568050"/>
    </source>
</evidence>
<evidence type="ECO:0000256" key="1">
    <source>
        <dbReference type="SAM" id="MobiDB-lite"/>
    </source>
</evidence>
<evidence type="ECO:0000313" key="3">
    <source>
        <dbReference type="EMBL" id="MBB3023938.1"/>
    </source>
</evidence>
<dbReference type="EMBL" id="JACHWP010000018">
    <property type="protein sequence ID" value="MBB3023938.1"/>
    <property type="molecule type" value="Genomic_DNA"/>
</dbReference>
<dbReference type="RefSeq" id="WP_183377236.1">
    <property type="nucleotide sequence ID" value="NZ_CBCSFZ010000035.1"/>
</dbReference>
<feature type="region of interest" description="Disordered" evidence="1">
    <location>
        <begin position="272"/>
        <end position="291"/>
    </location>
</feature>
<keyword evidence="2" id="KW-0732">Signal</keyword>
<sequence>MTERDSSTTSARRDFSRRRALAAGAAWTVPAAAVSVAAPAYAASSGTCNSASVQKIDAAFLKAEQQFFCNGKPISLDINFYQPLGAGNGYATDVYVNVTNADSCPVTFSSTQPLNLGVRLMSYNDLSATKVRTGRGLTSVVTSWGTRTVNGGGGIGPQPTNGAANQVHHTVNWAATGKLAAAGSGDTTADIRFGISGGAVSGQRWTNYLTVTVPTAQTFAPSLASIGLPNQSLCVDYYNQKLATMKSPINWTMSGPQTSNTKVPVQPGTVISSLDTGNASTGGAASKDGIW</sequence>
<organism evidence="3 4">
    <name type="scientific">Helcobacillus massiliensis</name>
    <dbReference type="NCBI Taxonomy" id="521392"/>
    <lineage>
        <taxon>Bacteria</taxon>
        <taxon>Bacillati</taxon>
        <taxon>Actinomycetota</taxon>
        <taxon>Actinomycetes</taxon>
        <taxon>Micrococcales</taxon>
        <taxon>Dermabacteraceae</taxon>
        <taxon>Helcobacillus</taxon>
    </lineage>
</organism>
<name>A0A839QWC8_9MICO</name>
<proteinExistence type="predicted"/>
<dbReference type="Proteomes" id="UP000568050">
    <property type="component" value="Unassembled WGS sequence"/>
</dbReference>